<protein>
    <recommendedName>
        <fullName evidence="5">BZIP domain-containing protein</fullName>
    </recommendedName>
</protein>
<reference evidence="3 4" key="1">
    <citation type="journal article" date="2020" name="Genome Biol. Evol.">
        <title>A new high-quality draft genome assembly of the Chinese cordyceps Ophiocordyceps sinensis.</title>
        <authorList>
            <person name="Shu R."/>
            <person name="Zhang J."/>
            <person name="Meng Q."/>
            <person name="Zhang H."/>
            <person name="Zhou G."/>
            <person name="Li M."/>
            <person name="Wu P."/>
            <person name="Zhao Y."/>
            <person name="Chen C."/>
            <person name="Qin Q."/>
        </authorList>
    </citation>
    <scope>NUCLEOTIDE SEQUENCE [LARGE SCALE GENOMIC DNA]</scope>
    <source>
        <strain evidence="3 4">IOZ07</strain>
    </source>
</reference>
<comment type="caution">
    <text evidence="3">The sequence shown here is derived from an EMBL/GenBank/DDBJ whole genome shotgun (WGS) entry which is preliminary data.</text>
</comment>
<evidence type="ECO:0000313" key="4">
    <source>
        <dbReference type="Proteomes" id="UP000557566"/>
    </source>
</evidence>
<evidence type="ECO:0008006" key="5">
    <source>
        <dbReference type="Google" id="ProtNLM"/>
    </source>
</evidence>
<name>A0A8H4PL81_9HYPO</name>
<feature type="compositionally biased region" description="Low complexity" evidence="2">
    <location>
        <begin position="113"/>
        <end position="123"/>
    </location>
</feature>
<feature type="coiled-coil region" evidence="1">
    <location>
        <begin position="27"/>
        <end position="54"/>
    </location>
</feature>
<evidence type="ECO:0000313" key="3">
    <source>
        <dbReference type="EMBL" id="KAF4506737.1"/>
    </source>
</evidence>
<feature type="region of interest" description="Disordered" evidence="2">
    <location>
        <begin position="104"/>
        <end position="123"/>
    </location>
</feature>
<dbReference type="AlphaFoldDB" id="A0A8H4PL81"/>
<accession>A0A8H4PL81</accession>
<evidence type="ECO:0000256" key="2">
    <source>
        <dbReference type="SAM" id="MobiDB-lite"/>
    </source>
</evidence>
<dbReference type="PANTHER" id="PTHR42070">
    <property type="entry name" value="FILAMENT ASSOCIATED PROTEIN, PUTATIVE (AFU_ORTHOLOGUE AFUA_8G06630)-RELATED"/>
    <property type="match status" value="1"/>
</dbReference>
<dbReference type="EMBL" id="JAAVMX010000007">
    <property type="protein sequence ID" value="KAF4506737.1"/>
    <property type="molecule type" value="Genomic_DNA"/>
</dbReference>
<organism evidence="3 4">
    <name type="scientific">Ophiocordyceps sinensis</name>
    <dbReference type="NCBI Taxonomy" id="72228"/>
    <lineage>
        <taxon>Eukaryota</taxon>
        <taxon>Fungi</taxon>
        <taxon>Dikarya</taxon>
        <taxon>Ascomycota</taxon>
        <taxon>Pezizomycotina</taxon>
        <taxon>Sordariomycetes</taxon>
        <taxon>Hypocreomycetidae</taxon>
        <taxon>Hypocreales</taxon>
        <taxon>Ophiocordycipitaceae</taxon>
        <taxon>Ophiocordyceps</taxon>
    </lineage>
</organism>
<sequence length="310" mass="32239">MAGAKITIADATSASAIRIRENQRRSRARRKEYVETMERKIQEYERRGVDATLEMQHAARSVAVENARLRVMLAQMGAAAADVDAFLQAFQDRDAAHTLSSVRFRQGQPPSSPCSSSTAASSETVAPAPGCCHEFARLDDGSSCRGGHVRGTSLVAIDVPRGNTTCPPILSVTVPVHGIDSRRPTPHPWTAFDKLDVLAAASIQQGSGDDADGSCAPVPALRSTRAESPSTVAPSPGAATPSSQGASIPGSPLSMSCDAAAQIIAEMQGCAAGRSVIKEEPEYGGDGQTLAGGGSSAVILQVLESNSQFP</sequence>
<dbReference type="CDD" id="cd14688">
    <property type="entry name" value="bZIP_YAP"/>
    <property type="match status" value="1"/>
</dbReference>
<keyword evidence="4" id="KW-1185">Reference proteome</keyword>
<proteinExistence type="predicted"/>
<dbReference type="Proteomes" id="UP000557566">
    <property type="component" value="Unassembled WGS sequence"/>
</dbReference>
<gene>
    <name evidence="3" type="ORF">G6O67_006791</name>
</gene>
<keyword evidence="1" id="KW-0175">Coiled coil</keyword>
<dbReference type="PANTHER" id="PTHR42070:SF1">
    <property type="entry name" value="FILAMENT ASSOCIATED PROTEIN, PUTATIVE (AFU_ORTHOLOGUE AFUA_8G06630)-RELATED"/>
    <property type="match status" value="1"/>
</dbReference>
<feature type="region of interest" description="Disordered" evidence="2">
    <location>
        <begin position="205"/>
        <end position="251"/>
    </location>
</feature>
<evidence type="ECO:0000256" key="1">
    <source>
        <dbReference type="SAM" id="Coils"/>
    </source>
</evidence>